<dbReference type="SMART" id="SM00847">
    <property type="entry name" value="HA2"/>
    <property type="match status" value="1"/>
</dbReference>
<dbReference type="PANTHER" id="PTHR18934:SF83">
    <property type="entry name" value="PRE-MRNA-SPLICING FACTOR ATP-DEPENDENT RNA HELICASE DHX16"/>
    <property type="match status" value="1"/>
</dbReference>
<dbReference type="PROSITE" id="PS51194">
    <property type="entry name" value="HELICASE_CTER"/>
    <property type="match status" value="1"/>
</dbReference>
<dbReference type="InterPro" id="IPR048333">
    <property type="entry name" value="HA2_WH"/>
</dbReference>
<evidence type="ECO:0000256" key="2">
    <source>
        <dbReference type="ARBA" id="ARBA00022664"/>
    </source>
</evidence>
<dbReference type="InterPro" id="IPR001650">
    <property type="entry name" value="Helicase_C-like"/>
</dbReference>
<keyword evidence="12" id="KW-1185">Reference proteome</keyword>
<evidence type="ECO:0000313" key="11">
    <source>
        <dbReference type="EMBL" id="KAK3207942.1"/>
    </source>
</evidence>
<dbReference type="FunFam" id="3.40.50.300:FF:000145">
    <property type="entry name" value="probable ATP-dependent RNA helicase DHX40"/>
    <property type="match status" value="1"/>
</dbReference>
<dbReference type="GO" id="GO:0005524">
    <property type="term" value="F:ATP binding"/>
    <property type="evidence" value="ECO:0007669"/>
    <property type="project" value="UniProtKB-KW"/>
</dbReference>
<gene>
    <name evidence="11" type="ORF">GRF29_96g922189</name>
</gene>
<evidence type="ECO:0000256" key="7">
    <source>
        <dbReference type="ARBA" id="ARBA00023187"/>
    </source>
</evidence>
<dbReference type="Pfam" id="PF00270">
    <property type="entry name" value="DEAD"/>
    <property type="match status" value="1"/>
</dbReference>
<evidence type="ECO:0000256" key="6">
    <source>
        <dbReference type="ARBA" id="ARBA00022840"/>
    </source>
</evidence>
<dbReference type="FunFam" id="3.40.50.300:FF:000615">
    <property type="entry name" value="pre-mRNA-splicing factor ATP-dependent RNA helicase DEAH7"/>
    <property type="match status" value="1"/>
</dbReference>
<dbReference type="GO" id="GO:0016787">
    <property type="term" value="F:hydrolase activity"/>
    <property type="evidence" value="ECO:0007669"/>
    <property type="project" value="UniProtKB-KW"/>
</dbReference>
<evidence type="ECO:0000256" key="4">
    <source>
        <dbReference type="ARBA" id="ARBA00022801"/>
    </source>
</evidence>
<keyword evidence="2" id="KW-0507">mRNA processing</keyword>
<keyword evidence="7" id="KW-0508">mRNA splicing</keyword>
<dbReference type="GO" id="GO:0006397">
    <property type="term" value="P:mRNA processing"/>
    <property type="evidence" value="ECO:0007669"/>
    <property type="project" value="UniProtKB-KW"/>
</dbReference>
<protein>
    <recommendedName>
        <fullName evidence="1">RNA helicase</fullName>
        <ecNumber evidence="1">3.6.4.13</ecNumber>
    </recommendedName>
</protein>
<accession>A0AAN6LXI3</accession>
<evidence type="ECO:0000313" key="12">
    <source>
        <dbReference type="Proteomes" id="UP001280581"/>
    </source>
</evidence>
<dbReference type="GO" id="GO:0071013">
    <property type="term" value="C:catalytic step 2 spliceosome"/>
    <property type="evidence" value="ECO:0007669"/>
    <property type="project" value="TreeGrafter"/>
</dbReference>
<dbReference type="InterPro" id="IPR002464">
    <property type="entry name" value="DNA/RNA_helicase_DEAH_CS"/>
</dbReference>
<dbReference type="Gene3D" id="3.40.50.300">
    <property type="entry name" value="P-loop containing nucleotide triphosphate hydrolases"/>
    <property type="match status" value="2"/>
</dbReference>
<feature type="domain" description="Helicase C-terminal" evidence="10">
    <location>
        <begin position="390"/>
        <end position="563"/>
    </location>
</feature>
<evidence type="ECO:0000256" key="5">
    <source>
        <dbReference type="ARBA" id="ARBA00022806"/>
    </source>
</evidence>
<comment type="caution">
    <text evidence="11">The sequence shown here is derived from an EMBL/GenBank/DDBJ whole genome shotgun (WGS) entry which is preliminary data.</text>
</comment>
<dbReference type="SUPFAM" id="SSF52540">
    <property type="entry name" value="P-loop containing nucleoside triphosphate hydrolases"/>
    <property type="match status" value="1"/>
</dbReference>
<keyword evidence="3" id="KW-0547">Nucleotide-binding</keyword>
<dbReference type="AlphaFoldDB" id="A0AAN6LXI3"/>
<dbReference type="SMART" id="SM00490">
    <property type="entry name" value="HELICc"/>
    <property type="match status" value="1"/>
</dbReference>
<feature type="domain" description="Helicase ATP-binding" evidence="9">
    <location>
        <begin position="202"/>
        <end position="365"/>
    </location>
</feature>
<dbReference type="GO" id="GO:0003724">
    <property type="term" value="F:RNA helicase activity"/>
    <property type="evidence" value="ECO:0007669"/>
    <property type="project" value="UniProtKB-EC"/>
</dbReference>
<dbReference type="SMART" id="SM00487">
    <property type="entry name" value="DEXDc"/>
    <property type="match status" value="1"/>
</dbReference>
<dbReference type="Pfam" id="PF07717">
    <property type="entry name" value="OB_NTP_bind"/>
    <property type="match status" value="1"/>
</dbReference>
<dbReference type="GO" id="GO:0008380">
    <property type="term" value="P:RNA splicing"/>
    <property type="evidence" value="ECO:0007669"/>
    <property type="project" value="UniProtKB-KW"/>
</dbReference>
<evidence type="ECO:0000259" key="9">
    <source>
        <dbReference type="PROSITE" id="PS51192"/>
    </source>
</evidence>
<dbReference type="EMBL" id="WVTA01000008">
    <property type="protein sequence ID" value="KAK3207942.1"/>
    <property type="molecule type" value="Genomic_DNA"/>
</dbReference>
<dbReference type="InterPro" id="IPR011545">
    <property type="entry name" value="DEAD/DEAH_box_helicase_dom"/>
</dbReference>
<dbReference type="InterPro" id="IPR007502">
    <property type="entry name" value="Helicase-assoc_dom"/>
</dbReference>
<dbReference type="CDD" id="cd18791">
    <property type="entry name" value="SF2_C_RHA"/>
    <property type="match status" value="1"/>
</dbReference>
<keyword evidence="4" id="KW-0378">Hydrolase</keyword>
<keyword evidence="5" id="KW-0347">Helicase</keyword>
<dbReference type="InterPro" id="IPR027417">
    <property type="entry name" value="P-loop_NTPase"/>
</dbReference>
<keyword evidence="6" id="KW-0067">ATP-binding</keyword>
<evidence type="ECO:0000256" key="3">
    <source>
        <dbReference type="ARBA" id="ARBA00022741"/>
    </source>
</evidence>
<dbReference type="Pfam" id="PF00271">
    <property type="entry name" value="Helicase_C"/>
    <property type="match status" value="1"/>
</dbReference>
<dbReference type="Gene3D" id="1.20.120.1080">
    <property type="match status" value="1"/>
</dbReference>
<evidence type="ECO:0000256" key="1">
    <source>
        <dbReference type="ARBA" id="ARBA00012552"/>
    </source>
</evidence>
<dbReference type="EC" id="3.6.4.13" evidence="1"/>
<dbReference type="PROSITE" id="PS00690">
    <property type="entry name" value="DEAH_ATP_HELICASE"/>
    <property type="match status" value="1"/>
</dbReference>
<comment type="catalytic activity">
    <reaction evidence="8">
        <text>ATP + H2O = ADP + phosphate + H(+)</text>
        <dbReference type="Rhea" id="RHEA:13065"/>
        <dbReference type="ChEBI" id="CHEBI:15377"/>
        <dbReference type="ChEBI" id="CHEBI:15378"/>
        <dbReference type="ChEBI" id="CHEBI:30616"/>
        <dbReference type="ChEBI" id="CHEBI:43474"/>
        <dbReference type="ChEBI" id="CHEBI:456216"/>
        <dbReference type="EC" id="3.6.4.13"/>
    </reaction>
</comment>
<dbReference type="Proteomes" id="UP001280581">
    <property type="component" value="Unassembled WGS sequence"/>
</dbReference>
<evidence type="ECO:0000256" key="8">
    <source>
        <dbReference type="ARBA" id="ARBA00047984"/>
    </source>
</evidence>
<dbReference type="PROSITE" id="PS51192">
    <property type="entry name" value="HELICASE_ATP_BIND_1"/>
    <property type="match status" value="1"/>
</dbReference>
<reference evidence="11 12" key="1">
    <citation type="submission" date="2021-02" db="EMBL/GenBank/DDBJ databases">
        <title>Genome assembly of Pseudopithomyces chartarum.</title>
        <authorList>
            <person name="Jauregui R."/>
            <person name="Singh J."/>
            <person name="Voisey C."/>
        </authorList>
    </citation>
    <scope>NUCLEOTIDE SEQUENCE [LARGE SCALE GENOMIC DNA]</scope>
    <source>
        <strain evidence="11 12">AGR01</strain>
    </source>
</reference>
<sequence length="836" mass="94482">MPPKREATDDLSSLRQKSRYDYLAKREEVKLAELRQQVQEEAEEERTNPTLSKRELEQFARNRTTLQLAEDRARIDQTSSSGFFIPDSQFDDKAELLHKKHIPGPNLPHTSEFQQWEDDQISRSLAKNRHARTGTTREAEDDYEFVFDTTTAPQWTSDSDGQILDPEKQRLQTQLDEAELKIKTIDETRRALPIFKYKEELIAAIRDHQILIISAETASGKSTQIPQYLKEAGYTAQGCIACTQPRRVAAMSVAKRVSEECHVRLGRDVGYTVRFDDRSGPDTVIKYLTDGMLLREMTHDVTLSRYSVIILDEAHERSLSTDILAALLKDLVTVRSDLRLIISSATLDAKKFSSYFRDAPVFSVPGRRFNVQKYFTAQPEANYLTSSISTAYQIHLSQDKGDILLFLTGEEEIEAAATSIEETARKIGNRAQELQVRKLYGALPADEQAKCFEPTPPGCRKLVIATNIAETSLTVDGIRYVIDCGYTKENQYNPRTGMEALCVVPASRASVNQRAGRAGRQSDGMAFFLFSKHSYWNELPENTVPEIMRVNMASVCLTLKSLGINDLLNFDLMDKPPPEALAQGLELCYTLGALNQEGQLTKVGRSMSVLPLEPMSARVLLAAEKFGVLDECITIIAMVSESASLFMRPKDKKVHADAAHKRFAAKEGDMLTYLNVWREFEDSEYSNLWCKENFIQYRTINRARDVRTQLESLCERIGLEPSSNPTDHIAIRKALLSGFLPNAARLQRDGQSYRTLKNGLTVYIHPSSGLMEARPRFVVYSELVLTSKEYMRNVFEIDGQWLSEIGPMLYKQSDIEKLGLEKKMPKGQGKVGIDGQ</sequence>
<dbReference type="Pfam" id="PF21010">
    <property type="entry name" value="HA2_C"/>
    <property type="match status" value="1"/>
</dbReference>
<dbReference type="PANTHER" id="PTHR18934">
    <property type="entry name" value="ATP-DEPENDENT RNA HELICASE"/>
    <property type="match status" value="1"/>
</dbReference>
<proteinExistence type="predicted"/>
<dbReference type="GO" id="GO:0003723">
    <property type="term" value="F:RNA binding"/>
    <property type="evidence" value="ECO:0007669"/>
    <property type="project" value="TreeGrafter"/>
</dbReference>
<dbReference type="InterPro" id="IPR011709">
    <property type="entry name" value="DEAD-box_helicase_OB_fold"/>
</dbReference>
<organism evidence="11 12">
    <name type="scientific">Pseudopithomyces chartarum</name>
    <dbReference type="NCBI Taxonomy" id="1892770"/>
    <lineage>
        <taxon>Eukaryota</taxon>
        <taxon>Fungi</taxon>
        <taxon>Dikarya</taxon>
        <taxon>Ascomycota</taxon>
        <taxon>Pezizomycotina</taxon>
        <taxon>Dothideomycetes</taxon>
        <taxon>Pleosporomycetidae</taxon>
        <taxon>Pleosporales</taxon>
        <taxon>Massarineae</taxon>
        <taxon>Didymosphaeriaceae</taxon>
        <taxon>Pseudopithomyces</taxon>
    </lineage>
</organism>
<name>A0AAN6LXI3_9PLEO</name>
<dbReference type="Pfam" id="PF04408">
    <property type="entry name" value="WHD_HA2"/>
    <property type="match status" value="1"/>
</dbReference>
<dbReference type="InterPro" id="IPR014001">
    <property type="entry name" value="Helicase_ATP-bd"/>
</dbReference>
<evidence type="ECO:0000259" key="10">
    <source>
        <dbReference type="PROSITE" id="PS51194"/>
    </source>
</evidence>